<dbReference type="EMBL" id="MAKX01000001">
    <property type="protein sequence ID" value="OCK43414.1"/>
    <property type="molecule type" value="Genomic_DNA"/>
</dbReference>
<accession>A0A1B9Y0T8</accession>
<evidence type="ECO:0000256" key="1">
    <source>
        <dbReference type="ARBA" id="ARBA00010613"/>
    </source>
</evidence>
<comment type="catalytic activity">
    <reaction evidence="4">
        <text>a monoamide of a dicarboxylate + H2O = a dicarboxylate + NH4(+)</text>
        <dbReference type="Rhea" id="RHEA:11716"/>
        <dbReference type="ChEBI" id="CHEBI:15377"/>
        <dbReference type="ChEBI" id="CHEBI:28938"/>
        <dbReference type="ChEBI" id="CHEBI:28965"/>
        <dbReference type="ChEBI" id="CHEBI:77450"/>
        <dbReference type="EC" id="3.5.1.3"/>
    </reaction>
</comment>
<dbReference type="PANTHER" id="PTHR47799">
    <property type="entry name" value="OMEGA-AMIDASE YAFV"/>
    <property type="match status" value="1"/>
</dbReference>
<dbReference type="Proteomes" id="UP000093186">
    <property type="component" value="Unassembled WGS sequence"/>
</dbReference>
<dbReference type="PANTHER" id="PTHR47799:SF1">
    <property type="entry name" value="OMEGA-AMIDASE YAFV"/>
    <property type="match status" value="1"/>
</dbReference>
<reference evidence="7 8" key="1">
    <citation type="submission" date="2016-06" db="EMBL/GenBank/DDBJ databases">
        <title>Draft Genome Sequence of Tenacibaculum soleae UCD-KL19.</title>
        <authorList>
            <person name="Eisen J.A."/>
            <person name="Coil D.A."/>
            <person name="Lujan K.M."/>
        </authorList>
    </citation>
    <scope>NUCLEOTIDE SEQUENCE [LARGE SCALE GENOMIC DNA]</scope>
    <source>
        <strain evidence="7 8">UCD-KL19</strain>
    </source>
</reference>
<dbReference type="CDD" id="cd07575">
    <property type="entry name" value="Xc-1258_like"/>
    <property type="match status" value="1"/>
</dbReference>
<dbReference type="Gene3D" id="3.60.110.10">
    <property type="entry name" value="Carbon-nitrogen hydrolase"/>
    <property type="match status" value="1"/>
</dbReference>
<dbReference type="GO" id="GO:0050152">
    <property type="term" value="F:omega-amidase activity"/>
    <property type="evidence" value="ECO:0007669"/>
    <property type="project" value="UniProtKB-EC"/>
</dbReference>
<dbReference type="STRING" id="447689.BA195_01545"/>
<evidence type="ECO:0000259" key="6">
    <source>
        <dbReference type="PROSITE" id="PS50263"/>
    </source>
</evidence>
<dbReference type="RefSeq" id="WP_068701749.1">
    <property type="nucleotide sequence ID" value="NZ_MAKX01000001.1"/>
</dbReference>
<dbReference type="EC" id="3.5.1.3" evidence="3"/>
<keyword evidence="2 7" id="KW-0378">Hydrolase</keyword>
<dbReference type="AlphaFoldDB" id="A0A1B9Y0T8"/>
<dbReference type="PROSITE" id="PS50263">
    <property type="entry name" value="CN_HYDROLASE"/>
    <property type="match status" value="1"/>
</dbReference>
<sequence>MNTNNKLTVALIQADLVWENPSENRKNFEEKINTLSSNIDIVILPEMFTTGFTMNATNLAETMNGPTLIWMQKLAARKKCALLGSIIITEKNQYFNRLLFVHPSGKIDFYDKKHTFTLAGEHKIFSAGNKKTIINYIGWKICPLICYDLRFPVWARNIENYDLLLYVASWPINRIEAWDTLLKARAIENISYTIGVNRVGKDANNYEYNGNSVGYDPLGKCLAKNDKGMETCLIIELNKEVQNKIRDKFKFLDDKDIFNLQ</sequence>
<dbReference type="InterPro" id="IPR052737">
    <property type="entry name" value="Omega-amidase_YafV"/>
</dbReference>
<evidence type="ECO:0000256" key="2">
    <source>
        <dbReference type="ARBA" id="ARBA00022801"/>
    </source>
</evidence>
<dbReference type="NCBIfam" id="NF007757">
    <property type="entry name" value="PRK10438.1"/>
    <property type="match status" value="1"/>
</dbReference>
<dbReference type="FunFam" id="3.60.110.10:FF:000004">
    <property type="entry name" value="Carbon-nitrogen hydrolase"/>
    <property type="match status" value="1"/>
</dbReference>
<feature type="domain" description="CN hydrolase" evidence="6">
    <location>
        <begin position="7"/>
        <end position="239"/>
    </location>
</feature>
<dbReference type="InterPro" id="IPR036526">
    <property type="entry name" value="C-N_Hydrolase_sf"/>
</dbReference>
<keyword evidence="8" id="KW-1185">Reference proteome</keyword>
<organism evidence="7 8">
    <name type="scientific">Tenacibaculum soleae</name>
    <dbReference type="NCBI Taxonomy" id="447689"/>
    <lineage>
        <taxon>Bacteria</taxon>
        <taxon>Pseudomonadati</taxon>
        <taxon>Bacteroidota</taxon>
        <taxon>Flavobacteriia</taxon>
        <taxon>Flavobacteriales</taxon>
        <taxon>Flavobacteriaceae</taxon>
        <taxon>Tenacibaculum</taxon>
    </lineage>
</organism>
<evidence type="ECO:0000313" key="8">
    <source>
        <dbReference type="Proteomes" id="UP000093186"/>
    </source>
</evidence>
<dbReference type="OrthoDB" id="9811121at2"/>
<evidence type="ECO:0000256" key="4">
    <source>
        <dbReference type="ARBA" id="ARBA00052904"/>
    </source>
</evidence>
<dbReference type="GO" id="GO:0106008">
    <property type="term" value="F:2-oxoglutaramate amidase activity"/>
    <property type="evidence" value="ECO:0007669"/>
    <property type="project" value="TreeGrafter"/>
</dbReference>
<comment type="similarity">
    <text evidence="1">Belongs to the carbon-nitrogen hydrolase superfamily. NIT1/NIT2 family.</text>
</comment>
<gene>
    <name evidence="7" type="ORF">BA195_01545</name>
</gene>
<protein>
    <recommendedName>
        <fullName evidence="5">Omega-amidase YafV</fullName>
        <ecNumber evidence="3">3.5.1.3</ecNumber>
    </recommendedName>
</protein>
<comment type="caution">
    <text evidence="7">The sequence shown here is derived from an EMBL/GenBank/DDBJ whole genome shotgun (WGS) entry which is preliminary data.</text>
</comment>
<evidence type="ECO:0000313" key="7">
    <source>
        <dbReference type="EMBL" id="OCK43414.1"/>
    </source>
</evidence>
<dbReference type="SUPFAM" id="SSF56317">
    <property type="entry name" value="Carbon-nitrogen hydrolase"/>
    <property type="match status" value="1"/>
</dbReference>
<dbReference type="InterPro" id="IPR003010">
    <property type="entry name" value="C-N_Hydrolase"/>
</dbReference>
<evidence type="ECO:0000256" key="3">
    <source>
        <dbReference type="ARBA" id="ARBA00039118"/>
    </source>
</evidence>
<name>A0A1B9Y0T8_9FLAO</name>
<dbReference type="Pfam" id="PF00795">
    <property type="entry name" value="CN_hydrolase"/>
    <property type="match status" value="1"/>
</dbReference>
<evidence type="ECO:0000256" key="5">
    <source>
        <dbReference type="ARBA" id="ARBA00072139"/>
    </source>
</evidence>
<proteinExistence type="inferred from homology"/>